<accession>A0A3P7N1X3</accession>
<dbReference type="EMBL" id="UYRV01114182">
    <property type="protein sequence ID" value="VDN28737.1"/>
    <property type="molecule type" value="Genomic_DNA"/>
</dbReference>
<gene>
    <name evidence="1" type="ORF">CGOC_LOCUS11041</name>
</gene>
<dbReference type="Proteomes" id="UP000271889">
    <property type="component" value="Unassembled WGS sequence"/>
</dbReference>
<protein>
    <submittedName>
        <fullName evidence="1">Uncharacterized protein</fullName>
    </submittedName>
</protein>
<proteinExistence type="predicted"/>
<sequence>MPQAHLLITLVAKIDTPENVDSIISAEITEYPKSERPYRKEKLHYIDLIGKFLIHGPCSERSNSLSGNRWKQVIKGIFQVLQEF</sequence>
<dbReference type="OrthoDB" id="10055660at2759"/>
<evidence type="ECO:0000313" key="1">
    <source>
        <dbReference type="EMBL" id="VDN28737.1"/>
    </source>
</evidence>
<keyword evidence="2" id="KW-1185">Reference proteome</keyword>
<organism evidence="1 2">
    <name type="scientific">Cylicostephanus goldi</name>
    <name type="common">Nematode worm</name>
    <dbReference type="NCBI Taxonomy" id="71465"/>
    <lineage>
        <taxon>Eukaryota</taxon>
        <taxon>Metazoa</taxon>
        <taxon>Ecdysozoa</taxon>
        <taxon>Nematoda</taxon>
        <taxon>Chromadorea</taxon>
        <taxon>Rhabditida</taxon>
        <taxon>Rhabditina</taxon>
        <taxon>Rhabditomorpha</taxon>
        <taxon>Strongyloidea</taxon>
        <taxon>Strongylidae</taxon>
        <taxon>Cylicostephanus</taxon>
    </lineage>
</organism>
<reference evidence="1 2" key="1">
    <citation type="submission" date="2018-11" db="EMBL/GenBank/DDBJ databases">
        <authorList>
            <consortium name="Pathogen Informatics"/>
        </authorList>
    </citation>
    <scope>NUCLEOTIDE SEQUENCE [LARGE SCALE GENOMIC DNA]</scope>
</reference>
<evidence type="ECO:0000313" key="2">
    <source>
        <dbReference type="Proteomes" id="UP000271889"/>
    </source>
</evidence>
<name>A0A3P7N1X3_CYLGO</name>
<dbReference type="AlphaFoldDB" id="A0A3P7N1X3"/>